<reference evidence="1 2" key="1">
    <citation type="journal article" date="2019" name="Environ. Microbiol.">
        <title>At the nexus of three kingdoms: the genome of the mycorrhizal fungus Gigaspora margarita provides insights into plant, endobacterial and fungal interactions.</title>
        <authorList>
            <person name="Venice F."/>
            <person name="Ghignone S."/>
            <person name="Salvioli di Fossalunga A."/>
            <person name="Amselem J."/>
            <person name="Novero M."/>
            <person name="Xianan X."/>
            <person name="Sedzielewska Toro K."/>
            <person name="Morin E."/>
            <person name="Lipzen A."/>
            <person name="Grigoriev I.V."/>
            <person name="Henrissat B."/>
            <person name="Martin F.M."/>
            <person name="Bonfante P."/>
        </authorList>
    </citation>
    <scope>NUCLEOTIDE SEQUENCE [LARGE SCALE GENOMIC DNA]</scope>
    <source>
        <strain evidence="1 2">BEG34</strain>
    </source>
</reference>
<dbReference type="Proteomes" id="UP000439903">
    <property type="component" value="Unassembled WGS sequence"/>
</dbReference>
<evidence type="ECO:0000313" key="1">
    <source>
        <dbReference type="EMBL" id="KAF0421487.1"/>
    </source>
</evidence>
<name>A0A8H3X8K8_GIGMA</name>
<accession>A0A8H3X8K8</accession>
<protein>
    <submittedName>
        <fullName evidence="1">Uncharacterized protein</fullName>
    </submittedName>
</protein>
<proteinExistence type="predicted"/>
<evidence type="ECO:0000313" key="2">
    <source>
        <dbReference type="Proteomes" id="UP000439903"/>
    </source>
</evidence>
<dbReference type="EMBL" id="WTPW01001672">
    <property type="protein sequence ID" value="KAF0421487.1"/>
    <property type="molecule type" value="Genomic_DNA"/>
</dbReference>
<organism evidence="1 2">
    <name type="scientific">Gigaspora margarita</name>
    <dbReference type="NCBI Taxonomy" id="4874"/>
    <lineage>
        <taxon>Eukaryota</taxon>
        <taxon>Fungi</taxon>
        <taxon>Fungi incertae sedis</taxon>
        <taxon>Mucoromycota</taxon>
        <taxon>Glomeromycotina</taxon>
        <taxon>Glomeromycetes</taxon>
        <taxon>Diversisporales</taxon>
        <taxon>Gigasporaceae</taxon>
        <taxon>Gigaspora</taxon>
    </lineage>
</organism>
<dbReference type="OrthoDB" id="2304201at2759"/>
<comment type="caution">
    <text evidence="1">The sequence shown here is derived from an EMBL/GenBank/DDBJ whole genome shotgun (WGS) entry which is preliminary data.</text>
</comment>
<sequence length="114" mass="13489">MDLKFHYEDENALDVWKKTKILAKYDGISLFGYIHSFVIQERSTKSMVTCSSQHWLSIEKLDAVFDRYIKSRKLNMSGMLEWYNLFFNWLKEGHSIIRLDKALQSIYLPTSSAK</sequence>
<dbReference type="AlphaFoldDB" id="A0A8H3X8K8"/>
<gene>
    <name evidence="1" type="ORF">F8M41_006779</name>
</gene>
<keyword evidence="2" id="KW-1185">Reference proteome</keyword>